<evidence type="ECO:0000259" key="6">
    <source>
        <dbReference type="PROSITE" id="PS50893"/>
    </source>
</evidence>
<dbReference type="GO" id="GO:0005524">
    <property type="term" value="F:ATP binding"/>
    <property type="evidence" value="ECO:0007669"/>
    <property type="project" value="UniProtKB-KW"/>
</dbReference>
<dbReference type="InterPro" id="IPR003593">
    <property type="entry name" value="AAA+_ATPase"/>
</dbReference>
<dbReference type="InterPro" id="IPR003439">
    <property type="entry name" value="ABC_transporter-like_ATP-bd"/>
</dbReference>
<evidence type="ECO:0000256" key="1">
    <source>
        <dbReference type="ARBA" id="ARBA00022737"/>
    </source>
</evidence>
<dbReference type="InterPro" id="IPR027417">
    <property type="entry name" value="P-loop_NTPase"/>
</dbReference>
<feature type="non-terminal residue" evidence="7">
    <location>
        <position position="608"/>
    </location>
</feature>
<protein>
    <submittedName>
        <fullName evidence="7">Bis-ABC ATPase YheS</fullName>
    </submittedName>
</protein>
<dbReference type="CDD" id="cd03221">
    <property type="entry name" value="ABCF_EF-3"/>
    <property type="match status" value="2"/>
</dbReference>
<evidence type="ECO:0000256" key="5">
    <source>
        <dbReference type="SAM" id="MobiDB-lite"/>
    </source>
</evidence>
<evidence type="ECO:0000256" key="2">
    <source>
        <dbReference type="ARBA" id="ARBA00022741"/>
    </source>
</evidence>
<dbReference type="InterPro" id="IPR032781">
    <property type="entry name" value="ABC_tran_Xtn"/>
</dbReference>
<feature type="domain" description="ABC transporter" evidence="6">
    <location>
        <begin position="2"/>
        <end position="246"/>
    </location>
</feature>
<dbReference type="PROSITE" id="PS00211">
    <property type="entry name" value="ABC_TRANSPORTER_1"/>
    <property type="match status" value="2"/>
</dbReference>
<dbReference type="SMART" id="SM00382">
    <property type="entry name" value="AAA"/>
    <property type="match status" value="2"/>
</dbReference>
<reference evidence="7" key="1">
    <citation type="submission" date="2018-06" db="EMBL/GenBank/DDBJ databases">
        <authorList>
            <person name="Zhirakovskaya E."/>
        </authorList>
    </citation>
    <scope>NUCLEOTIDE SEQUENCE</scope>
</reference>
<dbReference type="InterPro" id="IPR017871">
    <property type="entry name" value="ABC_transporter-like_CS"/>
</dbReference>
<dbReference type="Gene3D" id="3.40.50.300">
    <property type="entry name" value="P-loop containing nucleotide triphosphate hydrolases"/>
    <property type="match status" value="2"/>
</dbReference>
<evidence type="ECO:0000256" key="3">
    <source>
        <dbReference type="ARBA" id="ARBA00022840"/>
    </source>
</evidence>
<keyword evidence="2" id="KW-0547">Nucleotide-binding</keyword>
<feature type="region of interest" description="Disordered" evidence="5">
    <location>
        <begin position="528"/>
        <end position="559"/>
    </location>
</feature>
<evidence type="ECO:0000313" key="7">
    <source>
        <dbReference type="EMBL" id="VAX13128.1"/>
    </source>
</evidence>
<feature type="domain" description="ABC transporter" evidence="6">
    <location>
        <begin position="313"/>
        <end position="531"/>
    </location>
</feature>
<keyword evidence="4" id="KW-0175">Coiled coil</keyword>
<keyword evidence="3" id="KW-0067">ATP-binding</keyword>
<dbReference type="AlphaFoldDB" id="A0A3B1BNQ7"/>
<dbReference type="InterPro" id="IPR050611">
    <property type="entry name" value="ABCF"/>
</dbReference>
<dbReference type="PANTHER" id="PTHR19211:SF14">
    <property type="entry name" value="ATP-BINDING CASSETTE SUB-FAMILY F MEMBER 1"/>
    <property type="match status" value="1"/>
</dbReference>
<dbReference type="GO" id="GO:0016887">
    <property type="term" value="F:ATP hydrolysis activity"/>
    <property type="evidence" value="ECO:0007669"/>
    <property type="project" value="InterPro"/>
</dbReference>
<gene>
    <name evidence="7" type="ORF">MNBD_GAMMA24-77</name>
</gene>
<dbReference type="FunFam" id="3.40.50.300:FF:002053">
    <property type="entry name" value="ABC transporter ATP-binding protein"/>
    <property type="match status" value="1"/>
</dbReference>
<proteinExistence type="predicted"/>
<name>A0A3B1BNQ7_9ZZZZ</name>
<accession>A0A3B1BNQ7</accession>
<dbReference type="PROSITE" id="PS50893">
    <property type="entry name" value="ABC_TRANSPORTER_2"/>
    <property type="match status" value="2"/>
</dbReference>
<dbReference type="EMBL" id="UOFZ01000101">
    <property type="protein sequence ID" value="VAX13128.1"/>
    <property type="molecule type" value="Genomic_DNA"/>
</dbReference>
<dbReference type="FunFam" id="3.40.50.300:FF:000011">
    <property type="entry name" value="Putative ABC transporter ATP-binding component"/>
    <property type="match status" value="1"/>
</dbReference>
<dbReference type="Pfam" id="PF00005">
    <property type="entry name" value="ABC_tran"/>
    <property type="match status" value="2"/>
</dbReference>
<dbReference type="PANTHER" id="PTHR19211">
    <property type="entry name" value="ATP-BINDING TRANSPORT PROTEIN-RELATED"/>
    <property type="match status" value="1"/>
</dbReference>
<feature type="coiled-coil region" evidence="4">
    <location>
        <begin position="242"/>
        <end position="293"/>
    </location>
</feature>
<sequence length="608" mass="68411">MLNFNEVSLWRGPRELLRNLTVSIHSGEKAGITGGNGVGKSSLFALILGELQADSGEVSLPPQAVIAHVAQETPTQETSAIDYVIDGDAPLRRIEDQLQQAQQQGDGTREAQLHGELEAIDGYRARSRAAVLLNGLGFSEEKQALPVSQFSGGWRMRLNLAQALMCRSDILLLDEPTNHLDLDAVLWLEDWLTSYAGTLLLISHDRDFLDKICNRIAHIEHQQLTLYRGNYSDFEQARAQHLAQQQAQFDKQQRERAQMERFVERFRAKASKARQAQSRLKALERMADISIAQADSPFHFRFPAEQTHASVLLELDEVATGYGEPNQQPALLTGVRLHIAPGERLGLLGRNGAGKSTLIKLLAGELPLWAGRRQEANSLKIAYFAQHQLEQLDAQASPLLHFQRLDKKAREQDLRNFLGGFGFQGERVDEPVAPFSGGEKARLVLAMVVYQKPNLLLLDEPTNHLDLAMRHALVDALQSFDGAVCVVSHDRFMLNMVVDRFCLVEQGKVEEFNGDLDDYRRWLLERGRESRPAGENSASRKRKRQQAADRRRTQAPLRNELKKLEKQLAGVTEELKTVNEVLQDETIYAPENKSRLLETLKKQGQLQQ</sequence>
<organism evidence="7">
    <name type="scientific">hydrothermal vent metagenome</name>
    <dbReference type="NCBI Taxonomy" id="652676"/>
    <lineage>
        <taxon>unclassified sequences</taxon>
        <taxon>metagenomes</taxon>
        <taxon>ecological metagenomes</taxon>
    </lineage>
</organism>
<dbReference type="SUPFAM" id="SSF52540">
    <property type="entry name" value="P-loop containing nucleoside triphosphate hydrolases"/>
    <property type="match status" value="2"/>
</dbReference>
<keyword evidence="1" id="KW-0677">Repeat</keyword>
<evidence type="ECO:0000256" key="4">
    <source>
        <dbReference type="SAM" id="Coils"/>
    </source>
</evidence>
<dbReference type="Pfam" id="PF12848">
    <property type="entry name" value="ABC_tran_Xtn"/>
    <property type="match status" value="1"/>
</dbReference>